<gene>
    <name evidence="1" type="ORF">PS854_03327</name>
</gene>
<evidence type="ECO:0000313" key="1">
    <source>
        <dbReference type="EMBL" id="VVP11598.1"/>
    </source>
</evidence>
<name>A0A5E7LJ53_PSEFL</name>
<proteinExistence type="predicted"/>
<accession>A0A5E7LJ53</accession>
<organism evidence="1 2">
    <name type="scientific">Pseudomonas fluorescens</name>
    <dbReference type="NCBI Taxonomy" id="294"/>
    <lineage>
        <taxon>Bacteria</taxon>
        <taxon>Pseudomonadati</taxon>
        <taxon>Pseudomonadota</taxon>
        <taxon>Gammaproteobacteria</taxon>
        <taxon>Pseudomonadales</taxon>
        <taxon>Pseudomonadaceae</taxon>
        <taxon>Pseudomonas</taxon>
    </lineage>
</organism>
<dbReference type="AlphaFoldDB" id="A0A5E7LJ53"/>
<evidence type="ECO:0000313" key="2">
    <source>
        <dbReference type="Proteomes" id="UP000327111"/>
    </source>
</evidence>
<sequence length="154" mass="17284">MKSKRKPNNGFARAERSCRALLRTNHVAVVNIDPSGRQGMINWKNCKNIPPGQRIADAVCDFAHRWTIYLSVQCRDQRGHRYTKSVEVAPQGNYLAAHLEDVIEETYKDLVAESNPNHRVASGWIAIPSEVSLTEEQAARVFNAVGVWSQQKAA</sequence>
<dbReference type="RefSeq" id="WP_150734451.1">
    <property type="nucleotide sequence ID" value="NZ_CABVIF010000006.1"/>
</dbReference>
<reference evidence="1 2" key="1">
    <citation type="submission" date="2019-09" db="EMBL/GenBank/DDBJ databases">
        <authorList>
            <person name="Chandra G."/>
            <person name="Truman W A."/>
        </authorList>
    </citation>
    <scope>NUCLEOTIDE SEQUENCE [LARGE SCALE GENOMIC DNA]</scope>
    <source>
        <strain evidence="1">PS854</strain>
    </source>
</reference>
<protein>
    <submittedName>
        <fullName evidence="1">Uncharacterized protein</fullName>
    </submittedName>
</protein>
<dbReference type="EMBL" id="CABVIF010000006">
    <property type="protein sequence ID" value="VVP11598.1"/>
    <property type="molecule type" value="Genomic_DNA"/>
</dbReference>
<dbReference type="Proteomes" id="UP000327111">
    <property type="component" value="Unassembled WGS sequence"/>
</dbReference>